<feature type="compositionally biased region" description="Pro residues" evidence="1">
    <location>
        <begin position="73"/>
        <end position="92"/>
    </location>
</feature>
<keyword evidence="2" id="KW-0812">Transmembrane</keyword>
<evidence type="ECO:0000256" key="2">
    <source>
        <dbReference type="SAM" id="Phobius"/>
    </source>
</evidence>
<gene>
    <name evidence="3" type="ORF">AOT14_00130</name>
</gene>
<keyword evidence="2" id="KW-1133">Transmembrane helix</keyword>
<proteinExistence type="predicted"/>
<evidence type="ECO:0000313" key="3">
    <source>
        <dbReference type="EMBL" id="ALJ26481.1"/>
    </source>
</evidence>
<dbReference type="RefSeq" id="WP_235499743.1">
    <property type="nucleotide sequence ID" value="NZ_JAMHDZ010000009.1"/>
</dbReference>
<keyword evidence="2" id="KW-0472">Membrane</keyword>
<accession>A0A0S1AUJ0</accession>
<dbReference type="PATRIC" id="fig|128780.6.peg.14"/>
<evidence type="ECO:0000256" key="1">
    <source>
        <dbReference type="SAM" id="MobiDB-lite"/>
    </source>
</evidence>
<dbReference type="Proteomes" id="UP000061010">
    <property type="component" value="Chromosome"/>
</dbReference>
<sequence>MYWLSLLLALGAFTVSITTTHSGLMLLSLLAALLLLLLWMKGLYAARFGSTARQAPRPLHAAELQALRDQLRPPVPPAAPPSSPAPEEQPPS</sequence>
<name>A0A0S1AUJ0_9GAMM</name>
<evidence type="ECO:0000313" key="4">
    <source>
        <dbReference type="Proteomes" id="UP000061010"/>
    </source>
</evidence>
<organism evidence="3 4">
    <name type="scientific">Stenotrophomonas acidaminiphila</name>
    <dbReference type="NCBI Taxonomy" id="128780"/>
    <lineage>
        <taxon>Bacteria</taxon>
        <taxon>Pseudomonadati</taxon>
        <taxon>Pseudomonadota</taxon>
        <taxon>Gammaproteobacteria</taxon>
        <taxon>Lysobacterales</taxon>
        <taxon>Lysobacteraceae</taxon>
        <taxon>Stenotrophomonas</taxon>
    </lineage>
</organism>
<protein>
    <submittedName>
        <fullName evidence="3">Membrane protein</fullName>
    </submittedName>
</protein>
<dbReference type="KEGG" id="sacz:AOT14_00130"/>
<reference evidence="3 4" key="1">
    <citation type="journal article" date="2015" name="Genome Announc.">
        <title>Complete Genome Sequencing of Stenotrophomonas acidaminiphila ZAC14D2_NAIMI4_2, a Multidrug-Resistant Strain Isolated from Sediments of a Polluted River in Mexico, Uncovers New Antibiotic Resistance Genes and a Novel Class-II Lasso Peptide Biosynthesis Gene Cluster.</title>
        <authorList>
            <person name="Vinuesa P."/>
            <person name="Ochoa-Sanchez L.E."/>
        </authorList>
    </citation>
    <scope>NUCLEOTIDE SEQUENCE [LARGE SCALE GENOMIC DNA]</scope>
    <source>
        <strain evidence="3 4">ZAC14D2_NAIMI4_2</strain>
    </source>
</reference>
<dbReference type="EMBL" id="CP012900">
    <property type="protein sequence ID" value="ALJ26481.1"/>
    <property type="molecule type" value="Genomic_DNA"/>
</dbReference>
<feature type="region of interest" description="Disordered" evidence="1">
    <location>
        <begin position="70"/>
        <end position="92"/>
    </location>
</feature>
<dbReference type="AlphaFoldDB" id="A0A0S1AUJ0"/>
<feature type="transmembrane region" description="Helical" evidence="2">
    <location>
        <begin position="24"/>
        <end position="44"/>
    </location>
</feature>
<keyword evidence="4" id="KW-1185">Reference proteome</keyword>